<dbReference type="EMBL" id="BTRK01000006">
    <property type="protein sequence ID" value="GMR59899.1"/>
    <property type="molecule type" value="Genomic_DNA"/>
</dbReference>
<dbReference type="AlphaFoldDB" id="A0AAN5DB98"/>
<dbReference type="GO" id="GO:0015031">
    <property type="term" value="P:protein transport"/>
    <property type="evidence" value="ECO:0007669"/>
    <property type="project" value="UniProtKB-KW"/>
</dbReference>
<accession>A0AAN5DB98</accession>
<dbReference type="InterPro" id="IPR050365">
    <property type="entry name" value="TIM50"/>
</dbReference>
<evidence type="ECO:0000256" key="2">
    <source>
        <dbReference type="ARBA" id="ARBA00004434"/>
    </source>
</evidence>
<feature type="domain" description="FCP1 homology" evidence="15">
    <location>
        <begin position="288"/>
        <end position="432"/>
    </location>
</feature>
<keyword evidence="8 13" id="KW-0809">Transit peptide</keyword>
<dbReference type="GO" id="GO:0005744">
    <property type="term" value="C:TIM23 mitochondrial import inner membrane translocase complex"/>
    <property type="evidence" value="ECO:0007669"/>
    <property type="project" value="UniProtKB-UniRule"/>
</dbReference>
<dbReference type="Pfam" id="PF03031">
    <property type="entry name" value="NIF"/>
    <property type="match status" value="1"/>
</dbReference>
<dbReference type="Gene3D" id="3.40.50.1000">
    <property type="entry name" value="HAD superfamily/HAD-like"/>
    <property type="match status" value="1"/>
</dbReference>
<feature type="compositionally biased region" description="Polar residues" evidence="14">
    <location>
        <begin position="80"/>
        <end position="93"/>
    </location>
</feature>
<sequence length="500" mass="57358">MSLAYRIVRLPHTRAIALSFHSSRNHLVASSSRSFSSANDEHDKFKSLLSPSKVRSPYANPSRTRASPLVIADVIKETTQNRQLSSEKPSSVQVPEVVTKKDGEQESDKFVEESSKDQTTTTTAETADRIESKKAVEREPIKFVDEPAKGQTTATTETANRLTREIEEQYKLAQTLPKTSAFRRFKDQWGLSIDESASDEEKKRQKTTRNTKIGFFFLFGSAVAGVIGFCLHYGRAARDEHGNVIRDEFSGSLFASFQRIFKAYRDWKDYMVEPSREKLLPDPLPEGYIQPKYTIVIEMKNVLVSPEWTYKTGYRFKLRPALDYFLDVVGYPNFEVVIYTCESSMTADPIIQSFDPKQRIMYRLYRDCTKYHNGHHIKDLSRLNRDLSKVIHIDFDPTAFSQHPENVLRIPKWEGDMSDTSLVDLAELLKTIHLSDVEDVRPVLEYYSSFDDPAKEFRKRALYLAEQEASTKSAMEAGQESSLVKRYTGRLFGFRRHAQA</sequence>
<keyword evidence="11 13" id="KW-0496">Mitochondrion</keyword>
<evidence type="ECO:0000313" key="16">
    <source>
        <dbReference type="EMBL" id="GMR59899.1"/>
    </source>
</evidence>
<keyword evidence="9 13" id="KW-1133">Transmembrane helix</keyword>
<dbReference type="PANTHER" id="PTHR12210">
    <property type="entry name" value="DULLARD PROTEIN PHOSPHATASE"/>
    <property type="match status" value="1"/>
</dbReference>
<comment type="similarity">
    <text evidence="3 13">Belongs to the TIM50 family.</text>
</comment>
<evidence type="ECO:0000256" key="5">
    <source>
        <dbReference type="ARBA" id="ARBA00022692"/>
    </source>
</evidence>
<protein>
    <recommendedName>
        <fullName evidence="13">Mitochondrial import inner membrane translocase subunit TIM50</fullName>
    </recommendedName>
</protein>
<name>A0AAN5DB98_9BILA</name>
<evidence type="ECO:0000256" key="10">
    <source>
        <dbReference type="ARBA" id="ARBA00023010"/>
    </source>
</evidence>
<evidence type="ECO:0000256" key="11">
    <source>
        <dbReference type="ARBA" id="ARBA00023128"/>
    </source>
</evidence>
<evidence type="ECO:0000256" key="9">
    <source>
        <dbReference type="ARBA" id="ARBA00022989"/>
    </source>
</evidence>
<evidence type="ECO:0000313" key="17">
    <source>
        <dbReference type="Proteomes" id="UP001328107"/>
    </source>
</evidence>
<evidence type="ECO:0000256" key="14">
    <source>
        <dbReference type="SAM" id="MobiDB-lite"/>
    </source>
</evidence>
<dbReference type="InterPro" id="IPR023214">
    <property type="entry name" value="HAD_sf"/>
</dbReference>
<comment type="function">
    <text evidence="1 13">Essential component of the TIM23 complex, a complex that mediates the translocation of transit peptide-containing proteins across the mitochondrial inner membrane.</text>
</comment>
<evidence type="ECO:0000256" key="7">
    <source>
        <dbReference type="ARBA" id="ARBA00022927"/>
    </source>
</evidence>
<dbReference type="InterPro" id="IPR036412">
    <property type="entry name" value="HAD-like_sf"/>
</dbReference>
<evidence type="ECO:0000256" key="1">
    <source>
        <dbReference type="ARBA" id="ARBA00002959"/>
    </source>
</evidence>
<feature type="compositionally biased region" description="Basic and acidic residues" evidence="14">
    <location>
        <begin position="98"/>
        <end position="116"/>
    </location>
</feature>
<keyword evidence="5 13" id="KW-0812">Transmembrane</keyword>
<evidence type="ECO:0000256" key="8">
    <source>
        <dbReference type="ARBA" id="ARBA00022946"/>
    </source>
</evidence>
<evidence type="ECO:0000256" key="4">
    <source>
        <dbReference type="ARBA" id="ARBA00022448"/>
    </source>
</evidence>
<evidence type="ECO:0000256" key="6">
    <source>
        <dbReference type="ARBA" id="ARBA00022792"/>
    </source>
</evidence>
<dbReference type="PROSITE" id="PS50969">
    <property type="entry name" value="FCP1"/>
    <property type="match status" value="1"/>
</dbReference>
<proteinExistence type="inferred from homology"/>
<dbReference type="SMART" id="SM00577">
    <property type="entry name" value="CPDc"/>
    <property type="match status" value="1"/>
</dbReference>
<feature type="transmembrane region" description="Helical" evidence="13">
    <location>
        <begin position="213"/>
        <end position="234"/>
    </location>
</feature>
<keyword evidence="12 13" id="KW-0472">Membrane</keyword>
<keyword evidence="6" id="KW-0999">Mitochondrion inner membrane</keyword>
<keyword evidence="17" id="KW-1185">Reference proteome</keyword>
<dbReference type="FunFam" id="3.40.50.1000:FF:000019">
    <property type="entry name" value="Mitochondrial import inner membrane translocase subunit TIM50"/>
    <property type="match status" value="1"/>
</dbReference>
<keyword evidence="7 13" id="KW-0653">Protein transport</keyword>
<dbReference type="SUPFAM" id="SSF56784">
    <property type="entry name" value="HAD-like"/>
    <property type="match status" value="1"/>
</dbReference>
<organism evidence="16 17">
    <name type="scientific">Pristionchus mayeri</name>
    <dbReference type="NCBI Taxonomy" id="1317129"/>
    <lineage>
        <taxon>Eukaryota</taxon>
        <taxon>Metazoa</taxon>
        <taxon>Ecdysozoa</taxon>
        <taxon>Nematoda</taxon>
        <taxon>Chromadorea</taxon>
        <taxon>Rhabditida</taxon>
        <taxon>Rhabditina</taxon>
        <taxon>Diplogasteromorpha</taxon>
        <taxon>Diplogasteroidea</taxon>
        <taxon>Neodiplogasteridae</taxon>
        <taxon>Pristionchus</taxon>
    </lineage>
</organism>
<evidence type="ECO:0000256" key="12">
    <source>
        <dbReference type="ARBA" id="ARBA00023136"/>
    </source>
</evidence>
<dbReference type="CDD" id="cd07521">
    <property type="entry name" value="HAD_FCP1-like"/>
    <property type="match status" value="1"/>
</dbReference>
<evidence type="ECO:0000256" key="3">
    <source>
        <dbReference type="ARBA" id="ARBA00006344"/>
    </source>
</evidence>
<comment type="subunit">
    <text evidence="13">Component of the TIM23 complex.</text>
</comment>
<reference evidence="17" key="1">
    <citation type="submission" date="2022-10" db="EMBL/GenBank/DDBJ databases">
        <title>Genome assembly of Pristionchus species.</title>
        <authorList>
            <person name="Yoshida K."/>
            <person name="Sommer R.J."/>
        </authorList>
    </citation>
    <scope>NUCLEOTIDE SEQUENCE [LARGE SCALE GENOMIC DNA]</scope>
    <source>
        <strain evidence="17">RS5460</strain>
    </source>
</reference>
<keyword evidence="4 13" id="KW-0813">Transport</keyword>
<feature type="region of interest" description="Disordered" evidence="14">
    <location>
        <begin position="80"/>
        <end position="134"/>
    </location>
</feature>
<comment type="subcellular location">
    <subcellularLocation>
        <location evidence="2 13">Mitochondrion inner membrane</location>
        <topology evidence="2 13">Single-pass membrane protein</topology>
    </subcellularLocation>
</comment>
<dbReference type="InterPro" id="IPR004274">
    <property type="entry name" value="FCP1_dom"/>
</dbReference>
<gene>
    <name evidence="16" type="ORF">PMAYCL1PPCAC_30094</name>
</gene>
<comment type="caution">
    <text evidence="16">The sequence shown here is derived from an EMBL/GenBank/DDBJ whole genome shotgun (WGS) entry which is preliminary data.</text>
</comment>
<evidence type="ECO:0000256" key="13">
    <source>
        <dbReference type="RuleBase" id="RU365079"/>
    </source>
</evidence>
<evidence type="ECO:0000259" key="15">
    <source>
        <dbReference type="PROSITE" id="PS50969"/>
    </source>
</evidence>
<keyword evidence="10 13" id="KW-0811">Translocation</keyword>
<dbReference type="Proteomes" id="UP001328107">
    <property type="component" value="Unassembled WGS sequence"/>
</dbReference>